<evidence type="ECO:0000313" key="6">
    <source>
        <dbReference type="EMBL" id="NNJ25394.1"/>
    </source>
</evidence>
<evidence type="ECO:0000259" key="5">
    <source>
        <dbReference type="Pfam" id="PF00437"/>
    </source>
</evidence>
<proteinExistence type="inferred from homology"/>
<feature type="compositionally biased region" description="Acidic residues" evidence="4">
    <location>
        <begin position="8"/>
        <end position="20"/>
    </location>
</feature>
<comment type="similarity">
    <text evidence="1">Belongs to the GSP E family.</text>
</comment>
<protein>
    <submittedName>
        <fullName evidence="6">Type II secretion system protein E</fullName>
    </submittedName>
</protein>
<keyword evidence="3" id="KW-0067">ATP-binding</keyword>
<evidence type="ECO:0000256" key="1">
    <source>
        <dbReference type="ARBA" id="ARBA00006611"/>
    </source>
</evidence>
<dbReference type="SUPFAM" id="SSF52540">
    <property type="entry name" value="P-loop containing nucleoside triphosphate hydrolases"/>
    <property type="match status" value="1"/>
</dbReference>
<accession>A0ABX1VBF8</accession>
<comment type="caution">
    <text evidence="6">The sequence shown here is derived from an EMBL/GenBank/DDBJ whole genome shotgun (WGS) entry which is preliminary data.</text>
</comment>
<evidence type="ECO:0000256" key="4">
    <source>
        <dbReference type="SAM" id="MobiDB-lite"/>
    </source>
</evidence>
<organism evidence="6 7">
    <name type="scientific">Alienimonas chondri</name>
    <dbReference type="NCBI Taxonomy" id="2681879"/>
    <lineage>
        <taxon>Bacteria</taxon>
        <taxon>Pseudomonadati</taxon>
        <taxon>Planctomycetota</taxon>
        <taxon>Planctomycetia</taxon>
        <taxon>Planctomycetales</taxon>
        <taxon>Planctomycetaceae</taxon>
        <taxon>Alienimonas</taxon>
    </lineage>
</organism>
<dbReference type="InterPro" id="IPR001482">
    <property type="entry name" value="T2SS/T4SS_dom"/>
</dbReference>
<keyword evidence="2" id="KW-0547">Nucleotide-binding</keyword>
<feature type="region of interest" description="Disordered" evidence="4">
    <location>
        <begin position="1"/>
        <end position="26"/>
    </location>
</feature>
<evidence type="ECO:0000256" key="2">
    <source>
        <dbReference type="ARBA" id="ARBA00022741"/>
    </source>
</evidence>
<dbReference type="Proteomes" id="UP000609651">
    <property type="component" value="Unassembled WGS sequence"/>
</dbReference>
<dbReference type="InterPro" id="IPR027417">
    <property type="entry name" value="P-loop_NTPase"/>
</dbReference>
<dbReference type="PANTHER" id="PTHR30258:SF2">
    <property type="entry name" value="COMG OPERON PROTEIN 1"/>
    <property type="match status" value="1"/>
</dbReference>
<dbReference type="PANTHER" id="PTHR30258">
    <property type="entry name" value="TYPE II SECRETION SYSTEM PROTEIN GSPE-RELATED"/>
    <property type="match status" value="1"/>
</dbReference>
<dbReference type="Pfam" id="PF00437">
    <property type="entry name" value="T2SSE"/>
    <property type="match status" value="1"/>
</dbReference>
<dbReference type="RefSeq" id="WP_171185355.1">
    <property type="nucleotide sequence ID" value="NZ_WTPX01000034.1"/>
</dbReference>
<evidence type="ECO:0000256" key="3">
    <source>
        <dbReference type="ARBA" id="ARBA00022840"/>
    </source>
</evidence>
<dbReference type="Gene3D" id="3.30.450.90">
    <property type="match status" value="1"/>
</dbReference>
<reference evidence="6 7" key="1">
    <citation type="journal article" date="2020" name="Syst. Appl. Microbiol.">
        <title>Alienimonas chondri sp. nov., a novel planctomycete isolated from the biofilm of the red alga Chondrus crispus.</title>
        <authorList>
            <person name="Vitorino I."/>
            <person name="Albuquerque L."/>
            <person name="Wiegand S."/>
            <person name="Kallscheuer N."/>
            <person name="da Costa M.S."/>
            <person name="Lobo-da-Cunha A."/>
            <person name="Jogler C."/>
            <person name="Lage O.M."/>
        </authorList>
    </citation>
    <scope>NUCLEOTIDE SEQUENCE [LARGE SCALE GENOMIC DNA]</scope>
    <source>
        <strain evidence="6 7">LzC2</strain>
    </source>
</reference>
<name>A0ABX1VBF8_9PLAN</name>
<feature type="domain" description="Bacterial type II secretion system protein E" evidence="5">
    <location>
        <begin position="52"/>
        <end position="429"/>
    </location>
</feature>
<evidence type="ECO:0000313" key="7">
    <source>
        <dbReference type="Proteomes" id="UP000609651"/>
    </source>
</evidence>
<sequence length="435" mass="47393">MFGRKNDDEFDDDEEHEPEYDLVSFRGPLSGDPVDMSAHASVARVGLGPAREMISDALSRRGEMVRLDTRGAAAAVRTYIDGVAYPGGRMPARQAAAITQVLKLLAGLDVKVRDKKQSGGINADLDGVKYVLRIDTEPAGKSERLTVRAENQKEKLEKPEELGFPPDLKEMIREMAGGEKGGLFVVGPPLSGVTTTTFGVLRSVDSYVYNIYAIGDLGGRDLHTLTDFTPNEGESLDDALVRVIRAEADVIYVDRVESKESAAQVLKFGEDLSIIGELAAKDLVSGIGQLCKWSGSPALVAERVNGLIQPRLIRKLCGKCKQAFRPNPKLVARVNLPPETDLLYRPPGREVMEAEDYEPCRRCGGVGYLGRTGIFAVLKMTDGVKEILNTKPSASALKQQIRTDGMPTFESEGLRLVAEGVTSLEELQRVFQEAT</sequence>
<gene>
    <name evidence="6" type="primary">epsE_1</name>
    <name evidence="6" type="ORF">LzC2_14640</name>
</gene>
<keyword evidence="7" id="KW-1185">Reference proteome</keyword>
<dbReference type="Gene3D" id="3.40.50.300">
    <property type="entry name" value="P-loop containing nucleotide triphosphate hydrolases"/>
    <property type="match status" value="1"/>
</dbReference>
<dbReference type="EMBL" id="WTPX01000034">
    <property type="protein sequence ID" value="NNJ25394.1"/>
    <property type="molecule type" value="Genomic_DNA"/>
</dbReference>